<dbReference type="Proteomes" id="UP001146351">
    <property type="component" value="Unassembled WGS sequence"/>
</dbReference>
<feature type="domain" description="Myb-like" evidence="5">
    <location>
        <begin position="243"/>
        <end position="292"/>
    </location>
</feature>
<dbReference type="SUPFAM" id="SSF46689">
    <property type="entry name" value="Homeodomain-like"/>
    <property type="match status" value="1"/>
</dbReference>
<dbReference type="PANTHER" id="PTHR46380:SF2">
    <property type="entry name" value="CYCLIN-D-BINDING MYB-LIKE TRANSCRIPTION FACTOR 1"/>
    <property type="match status" value="1"/>
</dbReference>
<dbReference type="SMART" id="SM00717">
    <property type="entry name" value="SANT"/>
    <property type="match status" value="3"/>
</dbReference>
<organism evidence="7 8">
    <name type="scientific">Penicillium capsulatum</name>
    <dbReference type="NCBI Taxonomy" id="69766"/>
    <lineage>
        <taxon>Eukaryota</taxon>
        <taxon>Fungi</taxon>
        <taxon>Dikarya</taxon>
        <taxon>Ascomycota</taxon>
        <taxon>Pezizomycotina</taxon>
        <taxon>Eurotiomycetes</taxon>
        <taxon>Eurotiomycetidae</taxon>
        <taxon>Eurotiales</taxon>
        <taxon>Aspergillaceae</taxon>
        <taxon>Penicillium</taxon>
    </lineage>
</organism>
<feature type="compositionally biased region" description="Basic and acidic residues" evidence="4">
    <location>
        <begin position="85"/>
        <end position="117"/>
    </location>
</feature>
<reference evidence="7" key="2">
    <citation type="journal article" date="2023" name="IMA Fungus">
        <title>Comparative genomic study of the Penicillium genus elucidates a diverse pangenome and 15 lateral gene transfer events.</title>
        <authorList>
            <person name="Petersen C."/>
            <person name="Sorensen T."/>
            <person name="Nielsen M.R."/>
            <person name="Sondergaard T.E."/>
            <person name="Sorensen J.L."/>
            <person name="Fitzpatrick D.A."/>
            <person name="Frisvad J.C."/>
            <person name="Nielsen K.L."/>
        </authorList>
    </citation>
    <scope>NUCLEOTIDE SEQUENCE</scope>
    <source>
        <strain evidence="7">IBT 21917</strain>
    </source>
</reference>
<proteinExistence type="predicted"/>
<accession>A0A9W9LHC3</accession>
<feature type="domain" description="HTH myb-type" evidence="6">
    <location>
        <begin position="251"/>
        <end position="296"/>
    </location>
</feature>
<dbReference type="InterPro" id="IPR001005">
    <property type="entry name" value="SANT/Myb"/>
</dbReference>
<dbReference type="CDD" id="cd00167">
    <property type="entry name" value="SANT"/>
    <property type="match status" value="1"/>
</dbReference>
<feature type="compositionally biased region" description="Basic residues" evidence="4">
    <location>
        <begin position="31"/>
        <end position="40"/>
    </location>
</feature>
<gene>
    <name evidence="7" type="ORF">N7492_008861</name>
</gene>
<evidence type="ECO:0000259" key="5">
    <source>
        <dbReference type="PROSITE" id="PS50090"/>
    </source>
</evidence>
<keyword evidence="3" id="KW-0539">Nucleus</keyword>
<dbReference type="EMBL" id="JAPQKO010000006">
    <property type="protein sequence ID" value="KAJ5156058.1"/>
    <property type="molecule type" value="Genomic_DNA"/>
</dbReference>
<comment type="caution">
    <text evidence="7">The sequence shown here is derived from an EMBL/GenBank/DDBJ whole genome shotgun (WGS) entry which is preliminary data.</text>
</comment>
<name>A0A9W9LHC3_9EURO</name>
<feature type="compositionally biased region" description="Polar residues" evidence="4">
    <location>
        <begin position="19"/>
        <end position="28"/>
    </location>
</feature>
<sequence length="641" mass="72583">MARLSSSQLERPVEHASKKSPNAQSTTDIAKKKKKSRKSKNKEPSSLAPATNGNEIIAPQDEEARPPKRKRDSEHRSKKSKKSKHVEESNHDELSGKNAERDEEGQHEVDGNREGGLKDVATPQESPESPAPEPDLPRTKSGKVKKIRGPRDGGKNNQKIGFFLEEEVRKLEAYKVHFCNTHGFAGNMGQFDTMVQHSERSGEPFPCPADICTKTNFWADIYALLPGRDRRSVYRFMRRHFQQSAQKAHDWTEEQDKEFIRLLEIYGPKWTQIAKLLGRSDDDVTQRWKNRLEHRDKMNRGAWTEQELRGLMNAVDSVWQLRKLECPGLAGDEVFAMDDKLVAWGSVSDSMNNSRSRQQCADKWRKIRKHIYDLRATTDPNAEFDPVELAKRSYRWSEKTLTPKSQKMVRDDDDEDIVAESAGNVQQSAKKGFADFMKMLESQTENSTPESASQPEPSSQPQPKSTDSNEIHETPKARKPKISSSSKKRKHSDVETPADDAKSPTPVETPTRKPGKSEKRRRKRERRARERQEREEAEAATARQANEAEEAEAKKRRKKEKRREKRRKSAAEADEKAAVTTPSSQKSMSKKHTEATEPNGTPADVSSRSKKKSKSRKSAGNASLNGGTSDHAIKMEGNGSD</sequence>
<dbReference type="GO" id="GO:0003700">
    <property type="term" value="F:DNA-binding transcription factor activity"/>
    <property type="evidence" value="ECO:0007669"/>
    <property type="project" value="TreeGrafter"/>
</dbReference>
<feature type="domain" description="Myb-like" evidence="5">
    <location>
        <begin position="295"/>
        <end position="368"/>
    </location>
</feature>
<feature type="compositionally biased region" description="Low complexity" evidence="4">
    <location>
        <begin position="447"/>
        <end position="466"/>
    </location>
</feature>
<comment type="subcellular location">
    <subcellularLocation>
        <location evidence="1">Nucleus</location>
    </subcellularLocation>
</comment>
<evidence type="ECO:0000256" key="1">
    <source>
        <dbReference type="ARBA" id="ARBA00004123"/>
    </source>
</evidence>
<dbReference type="Gene3D" id="1.10.10.60">
    <property type="entry name" value="Homeodomain-like"/>
    <property type="match status" value="2"/>
</dbReference>
<dbReference type="PANTHER" id="PTHR46380">
    <property type="entry name" value="CYCLIN-D-BINDING MYB-LIKE TRANSCRIPTION FACTOR 1"/>
    <property type="match status" value="1"/>
</dbReference>
<feature type="compositionally biased region" description="Basic residues" evidence="4">
    <location>
        <begin position="554"/>
        <end position="568"/>
    </location>
</feature>
<feature type="compositionally biased region" description="Basic and acidic residues" evidence="4">
    <location>
        <begin position="467"/>
        <end position="476"/>
    </location>
</feature>
<feature type="region of interest" description="Disordered" evidence="4">
    <location>
        <begin position="1"/>
        <end position="158"/>
    </location>
</feature>
<feature type="compositionally biased region" description="Basic and acidic residues" evidence="4">
    <location>
        <begin position="62"/>
        <end position="75"/>
    </location>
</feature>
<reference evidence="7" key="1">
    <citation type="submission" date="2022-11" db="EMBL/GenBank/DDBJ databases">
        <authorList>
            <person name="Petersen C."/>
        </authorList>
    </citation>
    <scope>NUCLEOTIDE SEQUENCE</scope>
    <source>
        <strain evidence="7">IBT 21917</strain>
    </source>
</reference>
<evidence type="ECO:0000313" key="8">
    <source>
        <dbReference type="Proteomes" id="UP001146351"/>
    </source>
</evidence>
<protein>
    <submittedName>
        <fullName evidence="7">Uncharacterized protein</fullName>
    </submittedName>
</protein>
<evidence type="ECO:0000259" key="6">
    <source>
        <dbReference type="PROSITE" id="PS51294"/>
    </source>
</evidence>
<dbReference type="AlphaFoldDB" id="A0A9W9LHC3"/>
<feature type="compositionally biased region" description="Basic residues" evidence="4">
    <location>
        <begin position="477"/>
        <end position="491"/>
    </location>
</feature>
<feature type="compositionally biased region" description="Basic residues" evidence="4">
    <location>
        <begin position="608"/>
        <end position="617"/>
    </location>
</feature>
<evidence type="ECO:0000256" key="3">
    <source>
        <dbReference type="ARBA" id="ARBA00023242"/>
    </source>
</evidence>
<dbReference type="GO" id="GO:0000976">
    <property type="term" value="F:transcription cis-regulatory region binding"/>
    <property type="evidence" value="ECO:0007669"/>
    <property type="project" value="TreeGrafter"/>
</dbReference>
<dbReference type="InterPro" id="IPR051651">
    <property type="entry name" value="DMTF1_DNA-bind_reg"/>
</dbReference>
<keyword evidence="8" id="KW-1185">Reference proteome</keyword>
<evidence type="ECO:0000256" key="2">
    <source>
        <dbReference type="ARBA" id="ARBA00023125"/>
    </source>
</evidence>
<evidence type="ECO:0000313" key="7">
    <source>
        <dbReference type="EMBL" id="KAJ5156058.1"/>
    </source>
</evidence>
<dbReference type="PROSITE" id="PS51294">
    <property type="entry name" value="HTH_MYB"/>
    <property type="match status" value="1"/>
</dbReference>
<dbReference type="InterPro" id="IPR017930">
    <property type="entry name" value="Myb_dom"/>
</dbReference>
<keyword evidence="2" id="KW-0238">DNA-binding</keyword>
<dbReference type="GO" id="GO:0005634">
    <property type="term" value="C:nucleus"/>
    <property type="evidence" value="ECO:0007669"/>
    <property type="project" value="UniProtKB-SubCell"/>
</dbReference>
<feature type="region of interest" description="Disordered" evidence="4">
    <location>
        <begin position="442"/>
        <end position="641"/>
    </location>
</feature>
<dbReference type="InterPro" id="IPR009057">
    <property type="entry name" value="Homeodomain-like_sf"/>
</dbReference>
<dbReference type="PROSITE" id="PS50090">
    <property type="entry name" value="MYB_LIKE"/>
    <property type="match status" value="2"/>
</dbReference>
<evidence type="ECO:0000256" key="4">
    <source>
        <dbReference type="SAM" id="MobiDB-lite"/>
    </source>
</evidence>
<dbReference type="Pfam" id="PF13921">
    <property type="entry name" value="Myb_DNA-bind_6"/>
    <property type="match status" value="1"/>
</dbReference>
<dbReference type="OrthoDB" id="39591at2759"/>